<dbReference type="PANTHER" id="PTHR37299:SF1">
    <property type="entry name" value="STAGE 0 SPORULATION PROTEIN A HOMOLOG"/>
    <property type="match status" value="1"/>
</dbReference>
<evidence type="ECO:0000259" key="2">
    <source>
        <dbReference type="PROSITE" id="PS50110"/>
    </source>
</evidence>
<dbReference type="Gene3D" id="2.40.50.1020">
    <property type="entry name" value="LytTr DNA-binding domain"/>
    <property type="match status" value="1"/>
</dbReference>
<dbReference type="RefSeq" id="WP_110359968.1">
    <property type="nucleotide sequence ID" value="NZ_QFLI01000002.1"/>
</dbReference>
<feature type="domain" description="HTH LytTR-type" evidence="3">
    <location>
        <begin position="134"/>
        <end position="203"/>
    </location>
</feature>
<proteinExistence type="predicted"/>
<feature type="domain" description="Response regulatory" evidence="2">
    <location>
        <begin position="8"/>
        <end position="120"/>
    </location>
</feature>
<dbReference type="Pfam" id="PF00072">
    <property type="entry name" value="Response_reg"/>
    <property type="match status" value="1"/>
</dbReference>
<feature type="modified residue" description="4-aspartylphosphate" evidence="1">
    <location>
        <position position="60"/>
    </location>
</feature>
<dbReference type="AlphaFoldDB" id="A0A2V4A0D0"/>
<dbReference type="Proteomes" id="UP000248079">
    <property type="component" value="Unassembled WGS sequence"/>
</dbReference>
<gene>
    <name evidence="4" type="ORF">DF185_06720</name>
</gene>
<accession>A0A2V4A0D0</accession>
<protein>
    <submittedName>
        <fullName evidence="4">DNA-binding response regulator</fullName>
    </submittedName>
</protein>
<dbReference type="PANTHER" id="PTHR37299">
    <property type="entry name" value="TRANSCRIPTIONAL REGULATOR-RELATED"/>
    <property type="match status" value="1"/>
</dbReference>
<keyword evidence="5" id="KW-1185">Reference proteome</keyword>
<sequence>MPGKNNYTCLIIDDEPLAIKVIQEHLENFRDQIECVGMYTKPIDAIPLLNKGDIDLLFLDINMPSISGIEFLKAIPNQPYVIFTTAYREFAVDAFDLNALDYLVKPISTGRFLKAINKFLSMEQKQQTMRKDIIHIKADKKNYNIPVESILYIEGVDNYIKIKTTTNSLICYESLSRMEKELPAEIFIRIHRSFIININQIDHYTSSYIKLDDRKFTIGRNYKEQVLSYLEKQ</sequence>
<dbReference type="InterPro" id="IPR046947">
    <property type="entry name" value="LytR-like"/>
</dbReference>
<dbReference type="SMART" id="SM00850">
    <property type="entry name" value="LytTR"/>
    <property type="match status" value="1"/>
</dbReference>
<dbReference type="OrthoDB" id="1490554at2"/>
<evidence type="ECO:0000256" key="1">
    <source>
        <dbReference type="PROSITE-ProRule" id="PRU00169"/>
    </source>
</evidence>
<dbReference type="InterPro" id="IPR001789">
    <property type="entry name" value="Sig_transdc_resp-reg_receiver"/>
</dbReference>
<dbReference type="PROSITE" id="PS50110">
    <property type="entry name" value="RESPONSE_REGULATORY"/>
    <property type="match status" value="1"/>
</dbReference>
<dbReference type="PROSITE" id="PS50930">
    <property type="entry name" value="HTH_LYTTR"/>
    <property type="match status" value="1"/>
</dbReference>
<dbReference type="InterPro" id="IPR007492">
    <property type="entry name" value="LytTR_DNA-bd_dom"/>
</dbReference>
<dbReference type="EMBL" id="QFLI01000002">
    <property type="protein sequence ID" value="PXY02335.1"/>
    <property type="molecule type" value="Genomic_DNA"/>
</dbReference>
<evidence type="ECO:0000313" key="5">
    <source>
        <dbReference type="Proteomes" id="UP000248079"/>
    </source>
</evidence>
<dbReference type="GO" id="GO:0003677">
    <property type="term" value="F:DNA binding"/>
    <property type="evidence" value="ECO:0007669"/>
    <property type="project" value="UniProtKB-KW"/>
</dbReference>
<dbReference type="InterPro" id="IPR011006">
    <property type="entry name" value="CheY-like_superfamily"/>
</dbReference>
<evidence type="ECO:0000313" key="4">
    <source>
        <dbReference type="EMBL" id="PXY02335.1"/>
    </source>
</evidence>
<keyword evidence="1" id="KW-0597">Phosphoprotein</keyword>
<dbReference type="SMART" id="SM00448">
    <property type="entry name" value="REC"/>
    <property type="match status" value="1"/>
</dbReference>
<organism evidence="4 5">
    <name type="scientific">Marinifilum breve</name>
    <dbReference type="NCBI Taxonomy" id="2184082"/>
    <lineage>
        <taxon>Bacteria</taxon>
        <taxon>Pseudomonadati</taxon>
        <taxon>Bacteroidota</taxon>
        <taxon>Bacteroidia</taxon>
        <taxon>Marinilabiliales</taxon>
        <taxon>Marinifilaceae</taxon>
    </lineage>
</organism>
<dbReference type="SUPFAM" id="SSF52172">
    <property type="entry name" value="CheY-like"/>
    <property type="match status" value="1"/>
</dbReference>
<keyword evidence="4" id="KW-0238">DNA-binding</keyword>
<reference evidence="4 5" key="1">
    <citation type="submission" date="2018-05" db="EMBL/GenBank/DDBJ databases">
        <title>Marinifilum breve JC075T sp. nov., a marine bacterium isolated from Yongle Blue Hole in the South China Sea.</title>
        <authorList>
            <person name="Fu T."/>
        </authorList>
    </citation>
    <scope>NUCLEOTIDE SEQUENCE [LARGE SCALE GENOMIC DNA]</scope>
    <source>
        <strain evidence="4 5">JC075</strain>
    </source>
</reference>
<comment type="caution">
    <text evidence="4">The sequence shown here is derived from an EMBL/GenBank/DDBJ whole genome shotgun (WGS) entry which is preliminary data.</text>
</comment>
<dbReference type="Pfam" id="PF04397">
    <property type="entry name" value="LytTR"/>
    <property type="match status" value="1"/>
</dbReference>
<dbReference type="GO" id="GO:0000156">
    <property type="term" value="F:phosphorelay response regulator activity"/>
    <property type="evidence" value="ECO:0007669"/>
    <property type="project" value="InterPro"/>
</dbReference>
<name>A0A2V4A0D0_9BACT</name>
<evidence type="ECO:0000259" key="3">
    <source>
        <dbReference type="PROSITE" id="PS50930"/>
    </source>
</evidence>
<dbReference type="Gene3D" id="3.40.50.2300">
    <property type="match status" value="1"/>
</dbReference>